<protein>
    <recommendedName>
        <fullName evidence="4">Multipass membrane protein</fullName>
    </recommendedName>
</protein>
<feature type="transmembrane region" description="Helical" evidence="1">
    <location>
        <begin position="37"/>
        <end position="59"/>
    </location>
</feature>
<evidence type="ECO:0000313" key="2">
    <source>
        <dbReference type="EMBL" id="TYA52750.1"/>
    </source>
</evidence>
<feature type="transmembrane region" description="Helical" evidence="1">
    <location>
        <begin position="99"/>
        <end position="120"/>
    </location>
</feature>
<gene>
    <name evidence="2" type="ORF">FVF61_11970</name>
</gene>
<dbReference type="EMBL" id="VSFC01000054">
    <property type="protein sequence ID" value="TYA52750.1"/>
    <property type="molecule type" value="Genomic_DNA"/>
</dbReference>
<evidence type="ECO:0008006" key="4">
    <source>
        <dbReference type="Google" id="ProtNLM"/>
    </source>
</evidence>
<evidence type="ECO:0000313" key="3">
    <source>
        <dbReference type="Proteomes" id="UP000324550"/>
    </source>
</evidence>
<feature type="transmembrane region" description="Helical" evidence="1">
    <location>
        <begin position="66"/>
        <end position="87"/>
    </location>
</feature>
<organism evidence="2 3">
    <name type="scientific">Formosa maritima</name>
    <dbReference type="NCBI Taxonomy" id="2592046"/>
    <lineage>
        <taxon>Bacteria</taxon>
        <taxon>Pseudomonadati</taxon>
        <taxon>Bacteroidota</taxon>
        <taxon>Flavobacteriia</taxon>
        <taxon>Flavobacteriales</taxon>
        <taxon>Flavobacteriaceae</taxon>
        <taxon>Formosa</taxon>
    </lineage>
</organism>
<sequence>MRKLKLFLVFILIGILNFFGFIIYLSSTNLPGGEVGMIPLGIALVSLITAIISIAFILLISLKLNISFLISILIYHIIYFILLIYNGLNPFAETESENIDISIIIIALIIGIGIIVINRLSKRMNIKLKI</sequence>
<dbReference type="RefSeq" id="WP_148456732.1">
    <property type="nucleotide sequence ID" value="NZ_VSFC01000054.1"/>
</dbReference>
<name>A0A5D0G2C3_9FLAO</name>
<dbReference type="Proteomes" id="UP000324550">
    <property type="component" value="Unassembled WGS sequence"/>
</dbReference>
<feature type="transmembrane region" description="Helical" evidence="1">
    <location>
        <begin position="7"/>
        <end position="25"/>
    </location>
</feature>
<keyword evidence="1" id="KW-1133">Transmembrane helix</keyword>
<dbReference type="AlphaFoldDB" id="A0A5D0G2C3"/>
<keyword evidence="3" id="KW-1185">Reference proteome</keyword>
<comment type="caution">
    <text evidence="2">The sequence shown here is derived from an EMBL/GenBank/DDBJ whole genome shotgun (WGS) entry which is preliminary data.</text>
</comment>
<reference evidence="2 3" key="1">
    <citation type="submission" date="2019-08" db="EMBL/GenBank/DDBJ databases">
        <title>Formosa sediminis sp. nov., isolated from marine sediment.</title>
        <authorList>
            <person name="Cao W.R."/>
        </authorList>
    </citation>
    <scope>NUCLEOTIDE SEQUENCE [LARGE SCALE GENOMIC DNA]</scope>
    <source>
        <strain evidence="2 3">1494</strain>
    </source>
</reference>
<accession>A0A5D0G2C3</accession>
<keyword evidence="1" id="KW-0472">Membrane</keyword>
<proteinExistence type="predicted"/>
<evidence type="ECO:0000256" key="1">
    <source>
        <dbReference type="SAM" id="Phobius"/>
    </source>
</evidence>
<keyword evidence="1" id="KW-0812">Transmembrane</keyword>